<organism evidence="2 3">
    <name type="scientific">Ideonella paludis</name>
    <dbReference type="NCBI Taxonomy" id="1233411"/>
    <lineage>
        <taxon>Bacteria</taxon>
        <taxon>Pseudomonadati</taxon>
        <taxon>Pseudomonadota</taxon>
        <taxon>Betaproteobacteria</taxon>
        <taxon>Burkholderiales</taxon>
        <taxon>Sphaerotilaceae</taxon>
        <taxon>Ideonella</taxon>
    </lineage>
</organism>
<gene>
    <name evidence="2" type="ORF">KAK11_05895</name>
</gene>
<evidence type="ECO:0000313" key="2">
    <source>
        <dbReference type="EMBL" id="MBQ0934854.1"/>
    </source>
</evidence>
<feature type="transmembrane region" description="Helical" evidence="1">
    <location>
        <begin position="41"/>
        <end position="61"/>
    </location>
</feature>
<dbReference type="RefSeq" id="WP_210807202.1">
    <property type="nucleotide sequence ID" value="NZ_JAGQDG010000002.1"/>
</dbReference>
<comment type="caution">
    <text evidence="2">The sequence shown here is derived from an EMBL/GenBank/DDBJ whole genome shotgun (WGS) entry which is preliminary data.</text>
</comment>
<evidence type="ECO:0000313" key="3">
    <source>
        <dbReference type="Proteomes" id="UP000672097"/>
    </source>
</evidence>
<keyword evidence="1" id="KW-0472">Membrane</keyword>
<feature type="transmembrane region" description="Helical" evidence="1">
    <location>
        <begin position="251"/>
        <end position="280"/>
    </location>
</feature>
<accession>A0ABS5DUN4</accession>
<proteinExistence type="predicted"/>
<evidence type="ECO:0000256" key="1">
    <source>
        <dbReference type="SAM" id="Phobius"/>
    </source>
</evidence>
<keyword evidence="1" id="KW-1133">Transmembrane helix</keyword>
<feature type="transmembrane region" description="Helical" evidence="1">
    <location>
        <begin position="113"/>
        <end position="132"/>
    </location>
</feature>
<feature type="transmembrane region" description="Helical" evidence="1">
    <location>
        <begin position="292"/>
        <end position="316"/>
    </location>
</feature>
<feature type="transmembrane region" description="Helical" evidence="1">
    <location>
        <begin position="91"/>
        <end position="107"/>
    </location>
</feature>
<reference evidence="2 3" key="1">
    <citation type="submission" date="2021-04" db="EMBL/GenBank/DDBJ databases">
        <title>The genome sequence of type strain Ideonella paludis KCTC 32238.</title>
        <authorList>
            <person name="Liu Y."/>
        </authorList>
    </citation>
    <scope>NUCLEOTIDE SEQUENCE [LARGE SCALE GENOMIC DNA]</scope>
    <source>
        <strain evidence="2 3">KCTC 32238</strain>
    </source>
</reference>
<feature type="transmembrane region" description="Helical" evidence="1">
    <location>
        <begin position="195"/>
        <end position="215"/>
    </location>
</feature>
<sequence>MQQREPQFGWDNTAFAPTQLAQDREPRALDVRFTGSGSEYFRIWIVNLLLIVVTASLYWPFARARRLAYFQANTVIDGQPLGFHGDPWKMFRGYLMMLALAIVYSVASNVSPMAALVSVAVLALVWPALWRASMQFRLANTSWRGVRFAFKGTLGGAYGAMLPAFLPSVVLVGLGSFIGAPGEESTLTEAQSERLSFWLGLSMLAFMLALPWALARIKRYQHQHYHYAGQTTQLSASTGQFYVLAFKVLGVSLLLGLVAFSLIAVVLLVGGGMAALTGLFGGEGGGKVSAALAAMTGLLVIGIYVTSFFVIGPYAVSRLQNLVWGHTQSADIRFGSDLRLLPLAGRTALNLFLTALTLGLYRPFAVVAMTRLKLEAVSITVTGSVDDWVAEASAMNDASGDAAGDFFGMDMGL</sequence>
<keyword evidence="3" id="KW-1185">Reference proteome</keyword>
<feature type="transmembrane region" description="Helical" evidence="1">
    <location>
        <begin position="153"/>
        <end position="175"/>
    </location>
</feature>
<dbReference type="InterPro" id="IPR010295">
    <property type="entry name" value="DUF898"/>
</dbReference>
<name>A0ABS5DUN4_9BURK</name>
<dbReference type="Pfam" id="PF05987">
    <property type="entry name" value="DUF898"/>
    <property type="match status" value="1"/>
</dbReference>
<keyword evidence="1" id="KW-0812">Transmembrane</keyword>
<protein>
    <submittedName>
        <fullName evidence="2">DUF898 domain-containing protein</fullName>
    </submittedName>
</protein>
<dbReference type="EMBL" id="JAGQDG010000002">
    <property type="protein sequence ID" value="MBQ0934854.1"/>
    <property type="molecule type" value="Genomic_DNA"/>
</dbReference>
<dbReference type="Proteomes" id="UP000672097">
    <property type="component" value="Unassembled WGS sequence"/>
</dbReference>